<dbReference type="AlphaFoldDB" id="A0A248UB37"/>
<accession>A0A248UB37</accession>
<evidence type="ECO:0000313" key="1">
    <source>
        <dbReference type="EMBL" id="ASV83559.1"/>
    </source>
</evidence>
<proteinExistence type="predicted"/>
<reference evidence="1 2" key="1">
    <citation type="submission" date="2017-07" db="EMBL/GenBank/DDBJ databases">
        <title>Phylogenetic study on the rhizospheric bacterium Ochrobactrum sp. A44.</title>
        <authorList>
            <person name="Krzyzanowska D.M."/>
            <person name="Ossowicki A."/>
            <person name="Rajewska M."/>
            <person name="Maciag T."/>
            <person name="Kaczynski Z."/>
            <person name="Czerwicka M."/>
            <person name="Jafra S."/>
        </authorList>
    </citation>
    <scope>NUCLEOTIDE SEQUENCE [LARGE SCALE GENOMIC DNA]</scope>
    <source>
        <strain evidence="1 2">A44</strain>
    </source>
</reference>
<organism evidence="1 2">
    <name type="scientific">Ochrobactrum quorumnocens</name>
    <dbReference type="NCBI Taxonomy" id="271865"/>
    <lineage>
        <taxon>Bacteria</taxon>
        <taxon>Pseudomonadati</taxon>
        <taxon>Pseudomonadota</taxon>
        <taxon>Alphaproteobacteria</taxon>
        <taxon>Hyphomicrobiales</taxon>
        <taxon>Brucellaceae</taxon>
        <taxon>Brucella/Ochrobactrum group</taxon>
        <taxon>Ochrobactrum</taxon>
    </lineage>
</organism>
<gene>
    <name evidence="1" type="ORF">CES85_4339</name>
</gene>
<dbReference type="EMBL" id="CP022603">
    <property type="protein sequence ID" value="ASV83559.1"/>
    <property type="molecule type" value="Genomic_DNA"/>
</dbReference>
<name>A0A248UB37_9HYPH</name>
<protein>
    <submittedName>
        <fullName evidence="1">Uncharacterized protein</fullName>
    </submittedName>
</protein>
<dbReference type="Proteomes" id="UP000215256">
    <property type="component" value="Chromosome 2"/>
</dbReference>
<evidence type="ECO:0000313" key="2">
    <source>
        <dbReference type="Proteomes" id="UP000215256"/>
    </source>
</evidence>
<dbReference type="KEGG" id="och:CES85_4339"/>
<sequence>MALEHFQQKWEPVLRSEMRKTNSYSGPNDSILTGAAVSFAKTKR</sequence>